<dbReference type="InterPro" id="IPR004408">
    <property type="entry name" value="Biotin_CoA_COase_ligase"/>
</dbReference>
<dbReference type="PROSITE" id="PS51733">
    <property type="entry name" value="BPL_LPL_CATALYTIC"/>
    <property type="match status" value="1"/>
</dbReference>
<dbReference type="SUPFAM" id="SSF50037">
    <property type="entry name" value="C-terminal domain of transcriptional repressors"/>
    <property type="match status" value="1"/>
</dbReference>
<organism evidence="7 8">
    <name type="scientific">Candidatus Avichristensenella intestinipullorum</name>
    <dbReference type="NCBI Taxonomy" id="2840693"/>
    <lineage>
        <taxon>Bacteria</taxon>
        <taxon>Bacillati</taxon>
        <taxon>Bacillota</taxon>
        <taxon>Clostridia</taxon>
        <taxon>Candidatus Avichristensenella</taxon>
    </lineage>
</organism>
<dbReference type="InterPro" id="IPR045864">
    <property type="entry name" value="aa-tRNA-synth_II/BPL/LPL"/>
</dbReference>
<name>A0A9D0YUL2_9FIRM</name>
<dbReference type="Gene3D" id="3.30.930.10">
    <property type="entry name" value="Bira Bifunctional Protein, Domain 2"/>
    <property type="match status" value="1"/>
</dbReference>
<dbReference type="GO" id="GO:0016740">
    <property type="term" value="F:transferase activity"/>
    <property type="evidence" value="ECO:0007669"/>
    <property type="project" value="UniProtKB-ARBA"/>
</dbReference>
<accession>A0A9D0YUL2</accession>
<dbReference type="SUPFAM" id="SSF55681">
    <property type="entry name" value="Class II aaRS and biotin synthetases"/>
    <property type="match status" value="1"/>
</dbReference>
<evidence type="ECO:0000259" key="6">
    <source>
        <dbReference type="PROSITE" id="PS51733"/>
    </source>
</evidence>
<dbReference type="Gene3D" id="2.30.30.100">
    <property type="match status" value="1"/>
</dbReference>
<dbReference type="GO" id="GO:0005524">
    <property type="term" value="F:ATP binding"/>
    <property type="evidence" value="ECO:0007669"/>
    <property type="project" value="UniProtKB-KW"/>
</dbReference>
<keyword evidence="1 7" id="KW-0436">Ligase</keyword>
<feature type="domain" description="BPL/LPL catalytic" evidence="6">
    <location>
        <begin position="8"/>
        <end position="180"/>
    </location>
</feature>
<gene>
    <name evidence="7" type="ORF">IAA66_03115</name>
</gene>
<evidence type="ECO:0000256" key="4">
    <source>
        <dbReference type="ARBA" id="ARBA00023267"/>
    </source>
</evidence>
<protein>
    <recommendedName>
        <fullName evidence="5">biotin--[biotin carboxyl-carrier protein] ligase</fullName>
        <ecNumber evidence="5">6.3.4.15</ecNumber>
    </recommendedName>
</protein>
<dbReference type="PANTHER" id="PTHR12835">
    <property type="entry name" value="BIOTIN PROTEIN LIGASE"/>
    <property type="match status" value="1"/>
</dbReference>
<evidence type="ECO:0000256" key="3">
    <source>
        <dbReference type="ARBA" id="ARBA00022840"/>
    </source>
</evidence>
<dbReference type="GO" id="GO:0004077">
    <property type="term" value="F:biotin--[biotin carboxyl-carrier protein] ligase activity"/>
    <property type="evidence" value="ECO:0007669"/>
    <property type="project" value="UniProtKB-EC"/>
</dbReference>
<evidence type="ECO:0000256" key="5">
    <source>
        <dbReference type="ARBA" id="ARBA00024227"/>
    </source>
</evidence>
<dbReference type="Pfam" id="PF03099">
    <property type="entry name" value="BPL_LplA_LipB"/>
    <property type="match status" value="1"/>
</dbReference>
<dbReference type="InterPro" id="IPR003142">
    <property type="entry name" value="BPL_C"/>
</dbReference>
<dbReference type="EC" id="6.3.4.15" evidence="5"/>
<dbReference type="Pfam" id="PF02237">
    <property type="entry name" value="BPL_C"/>
    <property type="match status" value="1"/>
</dbReference>
<dbReference type="GO" id="GO:0009249">
    <property type="term" value="P:protein lipoylation"/>
    <property type="evidence" value="ECO:0007669"/>
    <property type="project" value="UniProtKB-ARBA"/>
</dbReference>
<dbReference type="PANTHER" id="PTHR12835:SF5">
    <property type="entry name" value="BIOTIN--PROTEIN LIGASE"/>
    <property type="match status" value="1"/>
</dbReference>
<dbReference type="Proteomes" id="UP000886819">
    <property type="component" value="Unassembled WGS sequence"/>
</dbReference>
<dbReference type="EMBL" id="DVFI01000041">
    <property type="protein sequence ID" value="HIQ62561.1"/>
    <property type="molecule type" value="Genomic_DNA"/>
</dbReference>
<sequence>MANWAGCAVRREASVDSTNRAARRWAAQGAPHGAAVVALAQTAGRGRLGRHWESPAGAGLYLSLVLRPGPQSPVWPSLTFRAALAAADACQAACGLRPAIKWPNDLVLSGRKISGILLEREGDAAVCGIGINVRQRAGDFPPELRGRAGSLEALSGRSVSLDALERALLASLEARMDAPGWKADYTAQCVTLGRTVRVLAPDGAFDGFAEGLDDVGALLVRDEAGQVRRVLAGDVSVRSPEGYV</sequence>
<keyword evidence="2" id="KW-0547">Nucleotide-binding</keyword>
<dbReference type="InterPro" id="IPR008988">
    <property type="entry name" value="Transcriptional_repressor_C"/>
</dbReference>
<dbReference type="CDD" id="cd16442">
    <property type="entry name" value="BPL"/>
    <property type="match status" value="1"/>
</dbReference>
<proteinExistence type="predicted"/>
<keyword evidence="3" id="KW-0067">ATP-binding</keyword>
<dbReference type="GO" id="GO:0005737">
    <property type="term" value="C:cytoplasm"/>
    <property type="evidence" value="ECO:0007669"/>
    <property type="project" value="TreeGrafter"/>
</dbReference>
<evidence type="ECO:0000313" key="8">
    <source>
        <dbReference type="Proteomes" id="UP000886819"/>
    </source>
</evidence>
<comment type="caution">
    <text evidence="7">The sequence shown here is derived from an EMBL/GenBank/DDBJ whole genome shotgun (WGS) entry which is preliminary data.</text>
</comment>
<reference evidence="7" key="1">
    <citation type="submission" date="2020-10" db="EMBL/GenBank/DDBJ databases">
        <authorList>
            <person name="Gilroy R."/>
        </authorList>
    </citation>
    <scope>NUCLEOTIDE SEQUENCE</scope>
    <source>
        <strain evidence="7">ChiHile30-977</strain>
    </source>
</reference>
<evidence type="ECO:0000313" key="7">
    <source>
        <dbReference type="EMBL" id="HIQ62561.1"/>
    </source>
</evidence>
<reference evidence="7" key="2">
    <citation type="journal article" date="2021" name="PeerJ">
        <title>Extensive microbial diversity within the chicken gut microbiome revealed by metagenomics and culture.</title>
        <authorList>
            <person name="Gilroy R."/>
            <person name="Ravi A."/>
            <person name="Getino M."/>
            <person name="Pursley I."/>
            <person name="Horton D.L."/>
            <person name="Alikhan N.F."/>
            <person name="Baker D."/>
            <person name="Gharbi K."/>
            <person name="Hall N."/>
            <person name="Watson M."/>
            <person name="Adriaenssens E.M."/>
            <person name="Foster-Nyarko E."/>
            <person name="Jarju S."/>
            <person name="Secka A."/>
            <person name="Antonio M."/>
            <person name="Oren A."/>
            <person name="Chaudhuri R.R."/>
            <person name="La Ragione R."/>
            <person name="Hildebrand F."/>
            <person name="Pallen M.J."/>
        </authorList>
    </citation>
    <scope>NUCLEOTIDE SEQUENCE</scope>
    <source>
        <strain evidence="7">ChiHile30-977</strain>
    </source>
</reference>
<dbReference type="AlphaFoldDB" id="A0A9D0YUL2"/>
<dbReference type="InterPro" id="IPR004143">
    <property type="entry name" value="BPL_LPL_catalytic"/>
</dbReference>
<evidence type="ECO:0000256" key="1">
    <source>
        <dbReference type="ARBA" id="ARBA00022598"/>
    </source>
</evidence>
<dbReference type="NCBIfam" id="TIGR00121">
    <property type="entry name" value="birA_ligase"/>
    <property type="match status" value="1"/>
</dbReference>
<keyword evidence="4" id="KW-0092">Biotin</keyword>
<evidence type="ECO:0000256" key="2">
    <source>
        <dbReference type="ARBA" id="ARBA00022741"/>
    </source>
</evidence>